<evidence type="ECO:0000313" key="3">
    <source>
        <dbReference type="Proteomes" id="UP001196873"/>
    </source>
</evidence>
<name>A0AAW4NRZ5_9BACT</name>
<evidence type="ECO:0000313" key="2">
    <source>
        <dbReference type="EMBL" id="MBW4865172.1"/>
    </source>
</evidence>
<accession>A0AAW4NRZ5</accession>
<feature type="chain" id="PRO_5043868008" evidence="1">
    <location>
        <begin position="24"/>
        <end position="305"/>
    </location>
</feature>
<comment type="caution">
    <text evidence="2">The sequence shown here is derived from an EMBL/GenBank/DDBJ whole genome shotgun (WGS) entry which is preliminary data.</text>
</comment>
<gene>
    <name evidence="2" type="ORF">KZY68_03870</name>
</gene>
<sequence>MIAYKMMSLVSLSVLFLSATCMGSGQNTTAPSTPKVQQHTAKPLSCDEKLMQLVRSCPNFNTPFNKKTMHAEIAEKRQNGVYAIRLYAKEHGANSESTQGWLLLDTKNRCLKDITNDPDRPILLRYDKAKYEDYVTNCLGIKSTAAQHERAEKLLSQLPMLSLPLEYSYDFIMDMNGTATPDKALMPLLKTYVDAETDLSNCHVAQLPAVDGYRLLLICGNNAVGEGRFFLCSIDKQGKLTENLLIYTAQTILWKGKEENSFLHFKVNKGGQIMLNKTIVHNEKEVVISKKNIQFRRGIFYSISD</sequence>
<dbReference type="Proteomes" id="UP001196873">
    <property type="component" value="Unassembled WGS sequence"/>
</dbReference>
<dbReference type="AlphaFoldDB" id="A0AAW4NRZ5"/>
<reference evidence="2" key="1">
    <citation type="submission" date="2021-07" db="EMBL/GenBank/DDBJ databases">
        <title>Genomic diversity and antimicrobial resistance of Prevotella spp. isolated from chronic lung disease airways.</title>
        <authorList>
            <person name="Webb K.A."/>
            <person name="Olagoke O.S."/>
            <person name="Baird T."/>
            <person name="Neill J."/>
            <person name="Pham A."/>
            <person name="Wells T.J."/>
            <person name="Ramsay K.A."/>
            <person name="Bell S.C."/>
            <person name="Sarovich D.S."/>
            <person name="Price E.P."/>
        </authorList>
    </citation>
    <scope>NUCLEOTIDE SEQUENCE</scope>
    <source>
        <strain evidence="2">SCHI0047.S.3</strain>
    </source>
</reference>
<keyword evidence="1" id="KW-0732">Signal</keyword>
<organism evidence="2 3">
    <name type="scientific">Segatella salivae</name>
    <dbReference type="NCBI Taxonomy" id="228604"/>
    <lineage>
        <taxon>Bacteria</taxon>
        <taxon>Pseudomonadati</taxon>
        <taxon>Bacteroidota</taxon>
        <taxon>Bacteroidia</taxon>
        <taxon>Bacteroidales</taxon>
        <taxon>Prevotellaceae</taxon>
        <taxon>Segatella</taxon>
    </lineage>
</organism>
<dbReference type="RefSeq" id="WP_219427397.1">
    <property type="nucleotide sequence ID" value="NZ_JAHXRD010000004.1"/>
</dbReference>
<proteinExistence type="predicted"/>
<feature type="signal peptide" evidence="1">
    <location>
        <begin position="1"/>
        <end position="23"/>
    </location>
</feature>
<evidence type="ECO:0000256" key="1">
    <source>
        <dbReference type="SAM" id="SignalP"/>
    </source>
</evidence>
<protein>
    <submittedName>
        <fullName evidence="2">Uncharacterized protein</fullName>
    </submittedName>
</protein>
<dbReference type="EMBL" id="JAHXRF010000004">
    <property type="protein sequence ID" value="MBW4865172.1"/>
    <property type="molecule type" value="Genomic_DNA"/>
</dbReference>